<protein>
    <submittedName>
        <fullName evidence="1">Uncharacterized protein</fullName>
    </submittedName>
</protein>
<name>A0A428RFM2_9HYPO</name>
<sequence length="51" mass="5640">MTKPAAREICRTRIAVESEEPGLLVGDPVAVLPIRLETLLVVAEDHFWEPA</sequence>
<proteinExistence type="predicted"/>
<keyword evidence="2" id="KW-1185">Reference proteome</keyword>
<evidence type="ECO:0000313" key="1">
    <source>
        <dbReference type="EMBL" id="RSL76324.1"/>
    </source>
</evidence>
<comment type="caution">
    <text evidence="1">The sequence shown here is derived from an EMBL/GenBank/DDBJ whole genome shotgun (WGS) entry which is preliminary data.</text>
</comment>
<accession>A0A428RFM2</accession>
<dbReference type="Proteomes" id="UP000287972">
    <property type="component" value="Unassembled WGS sequence"/>
</dbReference>
<gene>
    <name evidence="1" type="ORF">CEP51_010067</name>
</gene>
<organism evidence="1 2">
    <name type="scientific">Fusarium floridanum</name>
    <dbReference type="NCBI Taxonomy" id="1325733"/>
    <lineage>
        <taxon>Eukaryota</taxon>
        <taxon>Fungi</taxon>
        <taxon>Dikarya</taxon>
        <taxon>Ascomycota</taxon>
        <taxon>Pezizomycotina</taxon>
        <taxon>Sordariomycetes</taxon>
        <taxon>Hypocreomycetidae</taxon>
        <taxon>Hypocreales</taxon>
        <taxon>Nectriaceae</taxon>
        <taxon>Fusarium</taxon>
        <taxon>Fusarium solani species complex</taxon>
    </lineage>
</organism>
<dbReference type="AlphaFoldDB" id="A0A428RFM2"/>
<evidence type="ECO:0000313" key="2">
    <source>
        <dbReference type="Proteomes" id="UP000287972"/>
    </source>
</evidence>
<reference evidence="1 2" key="1">
    <citation type="submission" date="2017-06" db="EMBL/GenBank/DDBJ databases">
        <title>Comparative genomic analysis of Ambrosia Fusariam Clade fungi.</title>
        <authorList>
            <person name="Stajich J.E."/>
            <person name="Carrillo J."/>
            <person name="Kijimoto T."/>
            <person name="Eskalen A."/>
            <person name="O'Donnell K."/>
            <person name="Kasson M."/>
        </authorList>
    </citation>
    <scope>NUCLEOTIDE SEQUENCE [LARGE SCALE GENOMIC DNA]</scope>
    <source>
        <strain evidence="1 2">NRRL62606</strain>
    </source>
</reference>
<dbReference type="EMBL" id="NKCL01000301">
    <property type="protein sequence ID" value="RSL76324.1"/>
    <property type="molecule type" value="Genomic_DNA"/>
</dbReference>